<dbReference type="Pfam" id="PF13489">
    <property type="entry name" value="Methyltransf_23"/>
    <property type="match status" value="1"/>
</dbReference>
<dbReference type="GO" id="GO:0032259">
    <property type="term" value="P:methylation"/>
    <property type="evidence" value="ECO:0007669"/>
    <property type="project" value="UniProtKB-KW"/>
</dbReference>
<name>A0ABQ1T0K8_9GAMM</name>
<dbReference type="Gene3D" id="3.40.50.150">
    <property type="entry name" value="Vaccinia Virus protein VP39"/>
    <property type="match status" value="1"/>
</dbReference>
<comment type="caution">
    <text evidence="1">The sequence shown here is derived from an EMBL/GenBank/DDBJ whole genome shotgun (WGS) entry which is preliminary data.</text>
</comment>
<dbReference type="EMBL" id="BMKO01000003">
    <property type="protein sequence ID" value="GGE77149.1"/>
    <property type="molecule type" value="Genomic_DNA"/>
</dbReference>
<organism evidence="1 2">
    <name type="scientific">Shewanella carassii</name>
    <dbReference type="NCBI Taxonomy" id="1987584"/>
    <lineage>
        <taxon>Bacteria</taxon>
        <taxon>Pseudomonadati</taxon>
        <taxon>Pseudomonadota</taxon>
        <taxon>Gammaproteobacteria</taxon>
        <taxon>Alteromonadales</taxon>
        <taxon>Shewanellaceae</taxon>
        <taxon>Shewanella</taxon>
    </lineage>
</organism>
<dbReference type="Proteomes" id="UP000606498">
    <property type="component" value="Unassembled WGS sequence"/>
</dbReference>
<dbReference type="SUPFAM" id="SSF53335">
    <property type="entry name" value="S-adenosyl-L-methionine-dependent methyltransferases"/>
    <property type="match status" value="1"/>
</dbReference>
<evidence type="ECO:0000313" key="1">
    <source>
        <dbReference type="EMBL" id="GGE77149.1"/>
    </source>
</evidence>
<accession>A0ABQ1T0K8</accession>
<dbReference type="PANTHER" id="PTHR43861:SF6">
    <property type="entry name" value="METHYLTRANSFERASE TYPE 11"/>
    <property type="match status" value="1"/>
</dbReference>
<dbReference type="GO" id="GO:0008168">
    <property type="term" value="F:methyltransferase activity"/>
    <property type="evidence" value="ECO:0007669"/>
    <property type="project" value="UniProtKB-KW"/>
</dbReference>
<proteinExistence type="predicted"/>
<reference evidence="2" key="1">
    <citation type="journal article" date="2019" name="Int. J. Syst. Evol. Microbiol.">
        <title>The Global Catalogue of Microorganisms (GCM) 10K type strain sequencing project: providing services to taxonomists for standard genome sequencing and annotation.</title>
        <authorList>
            <consortium name="The Broad Institute Genomics Platform"/>
            <consortium name="The Broad Institute Genome Sequencing Center for Infectious Disease"/>
            <person name="Wu L."/>
            <person name="Ma J."/>
        </authorList>
    </citation>
    <scope>NUCLEOTIDE SEQUENCE [LARGE SCALE GENOMIC DNA]</scope>
    <source>
        <strain evidence="2">CGMCC 1.16033</strain>
    </source>
</reference>
<keyword evidence="1" id="KW-0489">Methyltransferase</keyword>
<keyword evidence="2" id="KW-1185">Reference proteome</keyword>
<gene>
    <name evidence="1" type="ORF">GCM10011520_17080</name>
</gene>
<dbReference type="CDD" id="cd02440">
    <property type="entry name" value="AdoMet_MTases"/>
    <property type="match status" value="1"/>
</dbReference>
<dbReference type="InterPro" id="IPR029063">
    <property type="entry name" value="SAM-dependent_MTases_sf"/>
</dbReference>
<dbReference type="RefSeq" id="WP_100142883.1">
    <property type="nucleotide sequence ID" value="NZ_AP024618.1"/>
</dbReference>
<dbReference type="PANTHER" id="PTHR43861">
    <property type="entry name" value="TRANS-ACONITATE 2-METHYLTRANSFERASE-RELATED"/>
    <property type="match status" value="1"/>
</dbReference>
<protein>
    <submittedName>
        <fullName evidence="1">Type 12 methyltransferase</fullName>
    </submittedName>
</protein>
<keyword evidence="1" id="KW-0808">Transferase</keyword>
<evidence type="ECO:0000313" key="2">
    <source>
        <dbReference type="Proteomes" id="UP000606498"/>
    </source>
</evidence>
<sequence length="298" mass="34072">MTSSHYGKKIDAKAGYDIIECEVCGFTHVSPLPSFEELDKFYKEAFYVTERPTHFVQKQQDEPWLNLQYADRYDTFEQHLPIDRRNLLDVGAGAGYFLKYGQNRGWTVKGVEPSPQAVAYAQSMGVDQEVGYLTQDTAQQLGTFDVIHASLVLEHVPNPIELIQIMYGMLAEGGIICITAPNDYNPFQQTLRDEDNYQPWWVCPDHHLNYFSPSSLQGLLEKQGFNIIQKETSFPLDMFLLMGDNYVGNNTLGRACHHKRVRFETKLAAAGKNDLKRRLYQALAELELGREICIYAQK</sequence>